<dbReference type="InterPro" id="IPR012337">
    <property type="entry name" value="RNaseH-like_sf"/>
</dbReference>
<sequence length="185" mass="20946">MQDIVYFDLETRRSAAQVGGWHQTAKMGISVSVTYSTKLDEYRIYTEEETGALIDQLRGADLVVGYNHVGFDYGVVQPHTLWNIGEMTRNLDLCTDLSEKIGHRLKLDSVATASLGLTKTAEGTDALKWWAEYEQTKEVSKLIDIAYYCCYDVKVTMAVHRFGVENGYVLYDDRNGNIVKIAVDW</sequence>
<dbReference type="AlphaFoldDB" id="A0A1C7PA50"/>
<dbReference type="SUPFAM" id="SSF53098">
    <property type="entry name" value="Ribonuclease H-like"/>
    <property type="match status" value="1"/>
</dbReference>
<dbReference type="InterPro" id="IPR036397">
    <property type="entry name" value="RNaseH_sf"/>
</dbReference>
<gene>
    <name evidence="2" type="ORF">PYTT_1416</name>
</gene>
<keyword evidence="3" id="KW-1185">Reference proteome</keyword>
<dbReference type="OrthoDB" id="9815222at2"/>
<proteinExistence type="predicted"/>
<dbReference type="Pfam" id="PF13482">
    <property type="entry name" value="RNase_H_2"/>
    <property type="match status" value="1"/>
</dbReference>
<evidence type="ECO:0000259" key="1">
    <source>
        <dbReference type="Pfam" id="PF13482"/>
    </source>
</evidence>
<dbReference type="Proteomes" id="UP000176204">
    <property type="component" value="Chromosome I"/>
</dbReference>
<dbReference type="InterPro" id="IPR038720">
    <property type="entry name" value="YprB_RNase_H-like_dom"/>
</dbReference>
<dbReference type="STRING" id="1679444.PYTT_1416"/>
<dbReference type="RefSeq" id="WP_067771668.1">
    <property type="nucleotide sequence ID" value="NZ_JACVVN010000009.1"/>
</dbReference>
<dbReference type="EMBL" id="LT629973">
    <property type="protein sequence ID" value="SEH88019.1"/>
    <property type="molecule type" value="Genomic_DNA"/>
</dbReference>
<feature type="domain" description="YprB ribonuclease H-like" evidence="1">
    <location>
        <begin position="5"/>
        <end position="158"/>
    </location>
</feature>
<organism evidence="2 3">
    <name type="scientific">Akkermansia glycaniphila</name>
    <dbReference type="NCBI Taxonomy" id="1679444"/>
    <lineage>
        <taxon>Bacteria</taxon>
        <taxon>Pseudomonadati</taxon>
        <taxon>Verrucomicrobiota</taxon>
        <taxon>Verrucomicrobiia</taxon>
        <taxon>Verrucomicrobiales</taxon>
        <taxon>Akkermansiaceae</taxon>
        <taxon>Akkermansia</taxon>
    </lineage>
</organism>
<reference evidence="3" key="1">
    <citation type="submission" date="2016-09" db="EMBL/GenBank/DDBJ databases">
        <authorList>
            <person name="Koehorst J."/>
        </authorList>
    </citation>
    <scope>NUCLEOTIDE SEQUENCE [LARGE SCALE GENOMIC DNA]</scope>
</reference>
<dbReference type="GO" id="GO:0003676">
    <property type="term" value="F:nucleic acid binding"/>
    <property type="evidence" value="ECO:0007669"/>
    <property type="project" value="InterPro"/>
</dbReference>
<protein>
    <submittedName>
        <fullName evidence="2">Rnase h superfamily</fullName>
    </submittedName>
</protein>
<dbReference type="Gene3D" id="3.30.420.10">
    <property type="entry name" value="Ribonuclease H-like superfamily/Ribonuclease H"/>
    <property type="match status" value="1"/>
</dbReference>
<dbReference type="KEGG" id="agl:PYTT_1416"/>
<evidence type="ECO:0000313" key="3">
    <source>
        <dbReference type="Proteomes" id="UP000176204"/>
    </source>
</evidence>
<evidence type="ECO:0000313" key="2">
    <source>
        <dbReference type="EMBL" id="SEH88019.1"/>
    </source>
</evidence>
<accession>A0A1C7PA50</accession>
<name>A0A1C7PA50_9BACT</name>